<dbReference type="AlphaFoldDB" id="A0A8X6R9S8"/>
<dbReference type="Proteomes" id="UP000887159">
    <property type="component" value="Unassembled WGS sequence"/>
</dbReference>
<organism evidence="1 2">
    <name type="scientific">Trichonephila clavipes</name>
    <name type="common">Golden silk orbweaver</name>
    <name type="synonym">Nephila clavipes</name>
    <dbReference type="NCBI Taxonomy" id="2585209"/>
    <lineage>
        <taxon>Eukaryota</taxon>
        <taxon>Metazoa</taxon>
        <taxon>Ecdysozoa</taxon>
        <taxon>Arthropoda</taxon>
        <taxon>Chelicerata</taxon>
        <taxon>Arachnida</taxon>
        <taxon>Araneae</taxon>
        <taxon>Araneomorphae</taxon>
        <taxon>Entelegynae</taxon>
        <taxon>Araneoidea</taxon>
        <taxon>Nephilidae</taxon>
        <taxon>Trichonephila</taxon>
    </lineage>
</organism>
<keyword evidence="2" id="KW-1185">Reference proteome</keyword>
<dbReference type="EMBL" id="BMAU01021052">
    <property type="protein sequence ID" value="GFX88507.1"/>
    <property type="molecule type" value="Genomic_DNA"/>
</dbReference>
<name>A0A8X6R9S8_TRICX</name>
<reference evidence="1" key="1">
    <citation type="submission" date="2020-08" db="EMBL/GenBank/DDBJ databases">
        <title>Multicomponent nature underlies the extraordinary mechanical properties of spider dragline silk.</title>
        <authorList>
            <person name="Kono N."/>
            <person name="Nakamura H."/>
            <person name="Mori M."/>
            <person name="Yoshida Y."/>
            <person name="Ohtoshi R."/>
            <person name="Malay A.D."/>
            <person name="Moran D.A.P."/>
            <person name="Tomita M."/>
            <person name="Numata K."/>
            <person name="Arakawa K."/>
        </authorList>
    </citation>
    <scope>NUCLEOTIDE SEQUENCE</scope>
</reference>
<proteinExistence type="predicted"/>
<evidence type="ECO:0000313" key="1">
    <source>
        <dbReference type="EMBL" id="GFX88507.1"/>
    </source>
</evidence>
<protein>
    <submittedName>
        <fullName evidence="1">Uncharacterized protein</fullName>
    </submittedName>
</protein>
<sequence>MGLIDVKSVKAQCPPVDIMWQLGEEGAPNAMYKRGEVENILKSHNHIGKHRQKRNPNDIKRRKYKTGLASSTMKSLLEKCRRNGIVRDDRAGNVFRPITTITEADVAIGLLRMATSCIFL</sequence>
<comment type="caution">
    <text evidence="1">The sequence shown here is derived from an EMBL/GenBank/DDBJ whole genome shotgun (WGS) entry which is preliminary data.</text>
</comment>
<accession>A0A8X6R9S8</accession>
<evidence type="ECO:0000313" key="2">
    <source>
        <dbReference type="Proteomes" id="UP000887159"/>
    </source>
</evidence>
<gene>
    <name evidence="1" type="ORF">TNCV_2279751</name>
</gene>